<evidence type="ECO:0000313" key="2">
    <source>
        <dbReference type="EMBL" id="CAE0703676.1"/>
    </source>
</evidence>
<dbReference type="AlphaFoldDB" id="A0A7S4ECE8"/>
<feature type="compositionally biased region" description="Basic and acidic residues" evidence="1">
    <location>
        <begin position="16"/>
        <end position="26"/>
    </location>
</feature>
<accession>A0A7S4ECE8</accession>
<feature type="region of interest" description="Disordered" evidence="1">
    <location>
        <begin position="166"/>
        <end position="206"/>
    </location>
</feature>
<protein>
    <submittedName>
        <fullName evidence="2">Uncharacterized protein</fullName>
    </submittedName>
</protein>
<organism evidence="2">
    <name type="scientific">Pelagomonas calceolata</name>
    <dbReference type="NCBI Taxonomy" id="35677"/>
    <lineage>
        <taxon>Eukaryota</taxon>
        <taxon>Sar</taxon>
        <taxon>Stramenopiles</taxon>
        <taxon>Ochrophyta</taxon>
        <taxon>Pelagophyceae</taxon>
        <taxon>Pelagomonadales</taxon>
        <taxon>Pelagomonadaceae</taxon>
        <taxon>Pelagomonas</taxon>
    </lineage>
</organism>
<proteinExistence type="predicted"/>
<feature type="region of interest" description="Disordered" evidence="1">
    <location>
        <begin position="227"/>
        <end position="254"/>
    </location>
</feature>
<feature type="compositionally biased region" description="Basic and acidic residues" evidence="1">
    <location>
        <begin position="241"/>
        <end position="254"/>
    </location>
</feature>
<reference evidence="2" key="1">
    <citation type="submission" date="2021-01" db="EMBL/GenBank/DDBJ databases">
        <authorList>
            <person name="Corre E."/>
            <person name="Pelletier E."/>
            <person name="Niang G."/>
            <person name="Scheremetjew M."/>
            <person name="Finn R."/>
            <person name="Kale V."/>
            <person name="Holt S."/>
            <person name="Cochrane G."/>
            <person name="Meng A."/>
            <person name="Brown T."/>
            <person name="Cohen L."/>
        </authorList>
    </citation>
    <scope>NUCLEOTIDE SEQUENCE</scope>
    <source>
        <strain evidence="2">CCMP1756</strain>
    </source>
</reference>
<name>A0A7S4ECE8_9STRA</name>
<evidence type="ECO:0000256" key="1">
    <source>
        <dbReference type="SAM" id="MobiDB-lite"/>
    </source>
</evidence>
<dbReference type="EMBL" id="HBIW01022161">
    <property type="protein sequence ID" value="CAE0703676.1"/>
    <property type="molecule type" value="Transcribed_RNA"/>
</dbReference>
<gene>
    <name evidence="2" type="ORF">PCAL00307_LOCUS19123</name>
</gene>
<sequence length="254" mass="27389">MGAGASAQPLVPPPTEPKETADKNDDSLTSVHDARLAALLRGAGTPKLTYSDSAFEALLARNLPSPLEWPPASETRRRRKTLDRLQELFGKASLSSRQAAQTVAQLMPDDDERDAVAEFLMARVDASARPAYVTALSRCEPPLAADLLERLGDRATRDAQDAAIEAVSRGPAPQQQATRPVATTPTKKSAPPPRHPNKPSAFAWLFRDPAPPRPGLKWVYGKGWIPDNLGKHGAPPSPLEHIIDADVADRRSQG</sequence>
<feature type="region of interest" description="Disordered" evidence="1">
    <location>
        <begin position="1"/>
        <end position="29"/>
    </location>
</feature>
<feature type="compositionally biased region" description="Low complexity" evidence="1">
    <location>
        <begin position="180"/>
        <end position="189"/>
    </location>
</feature>